<dbReference type="EMBL" id="QMPZ01000006">
    <property type="protein sequence ID" value="RLE10568.1"/>
    <property type="molecule type" value="Genomic_DNA"/>
</dbReference>
<proteinExistence type="inferred from homology"/>
<dbReference type="CDD" id="cd13585">
    <property type="entry name" value="PBP2_TMBP_like"/>
    <property type="match status" value="1"/>
</dbReference>
<keyword evidence="2" id="KW-0813">Transport</keyword>
<evidence type="ECO:0000256" key="1">
    <source>
        <dbReference type="ARBA" id="ARBA00008520"/>
    </source>
</evidence>
<protein>
    <submittedName>
        <fullName evidence="4">Sugar ABC transporter substrate-binding protein</fullName>
    </submittedName>
</protein>
<dbReference type="Proteomes" id="UP000279422">
    <property type="component" value="Unassembled WGS sequence"/>
</dbReference>
<name>A0A497E687_UNCAE</name>
<evidence type="ECO:0000313" key="4">
    <source>
        <dbReference type="EMBL" id="RLE10568.1"/>
    </source>
</evidence>
<reference evidence="4 5" key="1">
    <citation type="submission" date="2018-06" db="EMBL/GenBank/DDBJ databases">
        <title>Extensive metabolic versatility and redundancy in microbially diverse, dynamic hydrothermal sediments.</title>
        <authorList>
            <person name="Dombrowski N."/>
            <person name="Teske A."/>
            <person name="Baker B.J."/>
        </authorList>
    </citation>
    <scope>NUCLEOTIDE SEQUENCE [LARGE SCALE GENOMIC DNA]</scope>
    <source>
        <strain evidence="4">B47_G16</strain>
    </source>
</reference>
<dbReference type="AlphaFoldDB" id="A0A497E687"/>
<dbReference type="InterPro" id="IPR050490">
    <property type="entry name" value="Bact_solute-bd_prot1"/>
</dbReference>
<evidence type="ECO:0000256" key="3">
    <source>
        <dbReference type="ARBA" id="ARBA00022729"/>
    </source>
</evidence>
<dbReference type="Pfam" id="PF01547">
    <property type="entry name" value="SBP_bac_1"/>
    <property type="match status" value="1"/>
</dbReference>
<evidence type="ECO:0000256" key="2">
    <source>
        <dbReference type="ARBA" id="ARBA00022448"/>
    </source>
</evidence>
<keyword evidence="3" id="KW-0732">Signal</keyword>
<accession>A0A497E687</accession>
<evidence type="ECO:0000313" key="5">
    <source>
        <dbReference type="Proteomes" id="UP000279422"/>
    </source>
</evidence>
<gene>
    <name evidence="4" type="ORF">DRJ00_01095</name>
</gene>
<dbReference type="PANTHER" id="PTHR43649">
    <property type="entry name" value="ARABINOSE-BINDING PROTEIN-RELATED"/>
    <property type="match status" value="1"/>
</dbReference>
<dbReference type="Gene3D" id="3.40.190.10">
    <property type="entry name" value="Periplasmic binding protein-like II"/>
    <property type="match status" value="2"/>
</dbReference>
<comment type="similarity">
    <text evidence="1">Belongs to the bacterial solute-binding protein 1 family.</text>
</comment>
<organism evidence="4 5">
    <name type="scientific">Aerophobetes bacterium</name>
    <dbReference type="NCBI Taxonomy" id="2030807"/>
    <lineage>
        <taxon>Bacteria</taxon>
        <taxon>Candidatus Aerophobota</taxon>
    </lineage>
</organism>
<dbReference type="PANTHER" id="PTHR43649:SF34">
    <property type="entry name" value="ABC TRANSPORTER PERIPLASMIC-BINDING PROTEIN YCJN-RELATED"/>
    <property type="match status" value="1"/>
</dbReference>
<comment type="caution">
    <text evidence="4">The sequence shown here is derived from an EMBL/GenBank/DDBJ whole genome shotgun (WGS) entry which is preliminary data.</text>
</comment>
<sequence length="443" mass="50499">MLKFKKIWVFTLVATFLSLSLEMVAWAKKPFEGVTIKAALIGGGNYEKLYEELIPKWEKLTGAKVIIVAKMSHFELDKKFKLDFAAGAADYDIMTNHTSFAPQYDKFGVLLDLKPYFNKKELSDFLPSVLKICYIDGRLIQIPRHIDISNIYYRADLFNDPAKKKVFREKYGYDLAPPKTWDQAYDIAEFLNNPPAVYGTQFTGKEEAFSGRFYEMLLSNGGRLLDSHWRPVFNSPIGVKTLNYLKRLYQNGLVPPGVVNYVWDDVAKNFAQGKIAFHLDWGGWYPWYDDPKSSKVAKTFGYSLMPKGDAGIRVHWSGAHSFSVLKSSKHKEAAVSLIKFLTSEAAGKFEAELGFGAVRKSVWDYVLKTTKDARKLNFYKIYKYALENDEIVTPPLIPEWPSISNILYPQLQAAILGEKPVKKALDDAARKVEELMAKSGYYR</sequence>
<dbReference type="InterPro" id="IPR006059">
    <property type="entry name" value="SBP"/>
</dbReference>
<dbReference type="SUPFAM" id="SSF53850">
    <property type="entry name" value="Periplasmic binding protein-like II"/>
    <property type="match status" value="1"/>
</dbReference>